<evidence type="ECO:0000256" key="1">
    <source>
        <dbReference type="ARBA" id="ARBA00023110"/>
    </source>
</evidence>
<protein>
    <recommendedName>
        <fullName evidence="3">Peptidyl-prolyl cis-trans isomerase</fullName>
        <shortName evidence="3">PPIase</shortName>
        <ecNumber evidence="3">5.2.1.8</ecNumber>
    </recommendedName>
</protein>
<dbReference type="eggNOG" id="ENOG502S41Q">
    <property type="taxonomic scope" value="Eukaryota"/>
</dbReference>
<evidence type="ECO:0000256" key="2">
    <source>
        <dbReference type="ARBA" id="ARBA00023235"/>
    </source>
</evidence>
<proteinExistence type="inferred from homology"/>
<dbReference type="EC" id="5.2.1.8" evidence="3"/>
<reference evidence="6 7" key="1">
    <citation type="journal article" date="2012" name="Genome Biol.">
        <title>Genome and low-iron response of an oceanic diatom adapted to chronic iron limitation.</title>
        <authorList>
            <person name="Lommer M."/>
            <person name="Specht M."/>
            <person name="Roy A.S."/>
            <person name="Kraemer L."/>
            <person name="Andreson R."/>
            <person name="Gutowska M.A."/>
            <person name="Wolf J."/>
            <person name="Bergner S.V."/>
            <person name="Schilhabel M.B."/>
            <person name="Klostermeier U.C."/>
            <person name="Beiko R.G."/>
            <person name="Rosenstiel P."/>
            <person name="Hippler M."/>
            <person name="Laroche J."/>
        </authorList>
    </citation>
    <scope>NUCLEOTIDE SEQUENCE [LARGE SCALE GENOMIC DNA]</scope>
    <source>
        <strain evidence="6 7">CCMP1005</strain>
    </source>
</reference>
<dbReference type="InterPro" id="IPR002130">
    <property type="entry name" value="Cyclophilin-type_PPIase_dom"/>
</dbReference>
<keyword evidence="1 3" id="KW-0697">Rotamase</keyword>
<comment type="caution">
    <text evidence="6">The sequence shown here is derived from an EMBL/GenBank/DDBJ whole genome shotgun (WGS) entry which is preliminary data.</text>
</comment>
<evidence type="ECO:0000313" key="6">
    <source>
        <dbReference type="EMBL" id="EJK54680.1"/>
    </source>
</evidence>
<dbReference type="SUPFAM" id="SSF50891">
    <property type="entry name" value="Cyclophilin-like"/>
    <property type="match status" value="1"/>
</dbReference>
<keyword evidence="4" id="KW-0472">Membrane</keyword>
<comment type="catalytic activity">
    <reaction evidence="3">
        <text>[protein]-peptidylproline (omega=180) = [protein]-peptidylproline (omega=0)</text>
        <dbReference type="Rhea" id="RHEA:16237"/>
        <dbReference type="Rhea" id="RHEA-COMP:10747"/>
        <dbReference type="Rhea" id="RHEA-COMP:10748"/>
        <dbReference type="ChEBI" id="CHEBI:83833"/>
        <dbReference type="ChEBI" id="CHEBI:83834"/>
        <dbReference type="EC" id="5.2.1.8"/>
    </reaction>
</comment>
<keyword evidence="4" id="KW-0812">Transmembrane</keyword>
<dbReference type="InterPro" id="IPR029000">
    <property type="entry name" value="Cyclophilin-like_dom_sf"/>
</dbReference>
<dbReference type="Proteomes" id="UP000266841">
    <property type="component" value="Unassembled WGS sequence"/>
</dbReference>
<evidence type="ECO:0000256" key="4">
    <source>
        <dbReference type="SAM" id="Phobius"/>
    </source>
</evidence>
<comment type="function">
    <text evidence="3">PPIases accelerate the folding of proteins. It catalyzes the cis-trans isomerization of proline imidic peptide bonds in oligopeptides.</text>
</comment>
<keyword evidence="7" id="KW-1185">Reference proteome</keyword>
<dbReference type="PANTHER" id="PTHR43246">
    <property type="entry name" value="PEPTIDYL-PROLYL CIS-TRANS ISOMERASE CYP38, CHLOROPLASTIC"/>
    <property type="match status" value="1"/>
</dbReference>
<dbReference type="AlphaFoldDB" id="K0RNS3"/>
<dbReference type="Pfam" id="PF00160">
    <property type="entry name" value="Pro_isomerase"/>
    <property type="match status" value="1"/>
</dbReference>
<organism evidence="6 7">
    <name type="scientific">Thalassiosira oceanica</name>
    <name type="common">Marine diatom</name>
    <dbReference type="NCBI Taxonomy" id="159749"/>
    <lineage>
        <taxon>Eukaryota</taxon>
        <taxon>Sar</taxon>
        <taxon>Stramenopiles</taxon>
        <taxon>Ochrophyta</taxon>
        <taxon>Bacillariophyta</taxon>
        <taxon>Coscinodiscophyceae</taxon>
        <taxon>Thalassiosirophycidae</taxon>
        <taxon>Thalassiosirales</taxon>
        <taxon>Thalassiosiraceae</taxon>
        <taxon>Thalassiosira</taxon>
    </lineage>
</organism>
<gene>
    <name evidence="6" type="ORF">THAOC_25672</name>
</gene>
<dbReference type="OrthoDB" id="423037at2759"/>
<feature type="domain" description="PPIase cyclophilin-type" evidence="5">
    <location>
        <begin position="95"/>
        <end position="224"/>
    </location>
</feature>
<dbReference type="InterPro" id="IPR044665">
    <property type="entry name" value="E_coli_cyclophilin_A-like"/>
</dbReference>
<accession>K0RNS3</accession>
<dbReference type="PROSITE" id="PS50072">
    <property type="entry name" value="CSA_PPIASE_2"/>
    <property type="match status" value="1"/>
</dbReference>
<name>K0RNS3_THAOC</name>
<feature type="transmembrane region" description="Helical" evidence="4">
    <location>
        <begin position="12"/>
        <end position="31"/>
    </location>
</feature>
<evidence type="ECO:0000259" key="5">
    <source>
        <dbReference type="PROSITE" id="PS50072"/>
    </source>
</evidence>
<dbReference type="PRINTS" id="PR00153">
    <property type="entry name" value="CSAPPISMRASE"/>
</dbReference>
<keyword evidence="2 3" id="KW-0413">Isomerase</keyword>
<evidence type="ECO:0000313" key="7">
    <source>
        <dbReference type="Proteomes" id="UP000266841"/>
    </source>
</evidence>
<evidence type="ECO:0000256" key="3">
    <source>
        <dbReference type="RuleBase" id="RU363019"/>
    </source>
</evidence>
<dbReference type="EMBL" id="AGNL01035454">
    <property type="protein sequence ID" value="EJK54680.1"/>
    <property type="molecule type" value="Genomic_DNA"/>
</dbReference>
<dbReference type="OMA" id="WDECRAF"/>
<sequence>MKENDGKATRKTILQQLVIALLATSIVVVTVKRFGESNWHASSLRDEHNRADDTESKAAVANLADITAAEREGGNAAAVSPPAPVGDKTLVKFVFSNLDGEVGKEGEVIVRLKPEWAPLGVKRIQELTETKFWDECRAFRVLPRFVVQLGINGDPSVQKLWRGKFLEDDPVKASNTRGTVTFATAGPGSRTTQIFFNTVNNSRLDNDFVPFGEVESGMDVIDRVYSGYKGTVDQGNLQSLGNMYLKKNFPKLSYIKTAIFISG</sequence>
<keyword evidence="4" id="KW-1133">Transmembrane helix</keyword>
<dbReference type="GO" id="GO:0003755">
    <property type="term" value="F:peptidyl-prolyl cis-trans isomerase activity"/>
    <property type="evidence" value="ECO:0007669"/>
    <property type="project" value="UniProtKB-UniRule"/>
</dbReference>
<dbReference type="Gene3D" id="2.40.100.10">
    <property type="entry name" value="Cyclophilin-like"/>
    <property type="match status" value="1"/>
</dbReference>
<comment type="similarity">
    <text evidence="3">Belongs to the cyclophilin-type PPIase family.</text>
</comment>